<dbReference type="Proteomes" id="UP000076482">
    <property type="component" value="Unassembled WGS sequence"/>
</dbReference>
<evidence type="ECO:0000256" key="4">
    <source>
        <dbReference type="ARBA" id="ARBA00023125"/>
    </source>
</evidence>
<proteinExistence type="inferred from homology"/>
<dbReference type="Gene3D" id="1.10.287.180">
    <property type="entry name" value="Transcription elongation factor, GreA/GreB, N-terminal domain"/>
    <property type="match status" value="1"/>
</dbReference>
<gene>
    <name evidence="9" type="ORF">B4088_0490</name>
</gene>
<dbReference type="GO" id="GO:0003746">
    <property type="term" value="F:translation elongation factor activity"/>
    <property type="evidence" value="ECO:0007669"/>
    <property type="project" value="UniProtKB-KW"/>
</dbReference>
<protein>
    <recommendedName>
        <fullName evidence="2">Transcription elongation factor GreA</fullName>
    </recommendedName>
    <alternativeName>
        <fullName evidence="6">Transcript cleavage factor GreA</fullName>
    </alternativeName>
</protein>
<evidence type="ECO:0000256" key="3">
    <source>
        <dbReference type="ARBA" id="ARBA00023015"/>
    </source>
</evidence>
<dbReference type="PIRSF" id="PIRSF006092">
    <property type="entry name" value="GreA_GreB"/>
    <property type="match status" value="1"/>
</dbReference>
<evidence type="ECO:0000256" key="6">
    <source>
        <dbReference type="ARBA" id="ARBA00030776"/>
    </source>
</evidence>
<feature type="domain" description="Transcription elongation factor GreA/GreB C-terminal" evidence="7">
    <location>
        <begin position="82"/>
        <end position="154"/>
    </location>
</feature>
<comment type="similarity">
    <text evidence="1">Belongs to the GreA/GreB family.</text>
</comment>
<dbReference type="AlphaFoldDB" id="A0A162PHL5"/>
<keyword evidence="4" id="KW-0238">DNA-binding</keyword>
<dbReference type="InterPro" id="IPR036953">
    <property type="entry name" value="GreA/GreB_C_sf"/>
</dbReference>
<dbReference type="SUPFAM" id="SSF54534">
    <property type="entry name" value="FKBP-like"/>
    <property type="match status" value="1"/>
</dbReference>
<name>A0A162PHL5_BACCE</name>
<keyword evidence="3" id="KW-0805">Transcription regulation</keyword>
<dbReference type="InterPro" id="IPR001437">
    <property type="entry name" value="Tscrpt_elong_fac_GreA/B_C"/>
</dbReference>
<evidence type="ECO:0000256" key="1">
    <source>
        <dbReference type="ARBA" id="ARBA00008213"/>
    </source>
</evidence>
<sequence length="160" mass="18160">MKKNLLTRELYNELTSQKEWLEKEAIPTNSEAIQKAREQGDLSENAEYHEAKDLHAKLHHELETINNTLEHAEIIEEITDTRNVQIGHWITFTTIHNDITMDKTLQLIGQWDNKFTSISSDSLLGSALLGKEAGETFTINPPAGPITITIQSIEIENAQR</sequence>
<dbReference type="SUPFAM" id="SSF46557">
    <property type="entry name" value="GreA transcript cleavage protein, N-terminal domain"/>
    <property type="match status" value="1"/>
</dbReference>
<dbReference type="InterPro" id="IPR036805">
    <property type="entry name" value="Tscrpt_elong_fac_GreA/B_N_sf"/>
</dbReference>
<dbReference type="InterPro" id="IPR023459">
    <property type="entry name" value="Tscrpt_elong_fac_GreA/B_fam"/>
</dbReference>
<dbReference type="Gene3D" id="3.10.50.30">
    <property type="entry name" value="Transcription elongation factor, GreA/GreB, C-terminal domain"/>
    <property type="match status" value="1"/>
</dbReference>
<evidence type="ECO:0000259" key="7">
    <source>
        <dbReference type="Pfam" id="PF01272"/>
    </source>
</evidence>
<dbReference type="GO" id="GO:0006354">
    <property type="term" value="P:DNA-templated transcription elongation"/>
    <property type="evidence" value="ECO:0007669"/>
    <property type="project" value="TreeGrafter"/>
</dbReference>
<reference evidence="9 10" key="1">
    <citation type="submission" date="2015-09" db="EMBL/GenBank/DDBJ databases">
        <title>Bacillus cereus food isolates.</title>
        <authorList>
            <person name="Boekhorst J."/>
        </authorList>
    </citation>
    <scope>NUCLEOTIDE SEQUENCE [LARGE SCALE GENOMIC DNA]</scope>
    <source>
        <strain evidence="9 10">B4088</strain>
    </source>
</reference>
<dbReference type="Pfam" id="PF03449">
    <property type="entry name" value="GreA_GreB_N"/>
    <property type="match status" value="1"/>
</dbReference>
<evidence type="ECO:0000256" key="5">
    <source>
        <dbReference type="ARBA" id="ARBA00023163"/>
    </source>
</evidence>
<dbReference type="GO" id="GO:0070063">
    <property type="term" value="F:RNA polymerase binding"/>
    <property type="evidence" value="ECO:0007669"/>
    <property type="project" value="InterPro"/>
</dbReference>
<dbReference type="GO" id="GO:0032784">
    <property type="term" value="P:regulation of DNA-templated transcription elongation"/>
    <property type="evidence" value="ECO:0007669"/>
    <property type="project" value="InterPro"/>
</dbReference>
<organism evidence="9 10">
    <name type="scientific">Bacillus cereus</name>
    <dbReference type="NCBI Taxonomy" id="1396"/>
    <lineage>
        <taxon>Bacteria</taxon>
        <taxon>Bacillati</taxon>
        <taxon>Bacillota</taxon>
        <taxon>Bacilli</taxon>
        <taxon>Bacillales</taxon>
        <taxon>Bacillaceae</taxon>
        <taxon>Bacillus</taxon>
        <taxon>Bacillus cereus group</taxon>
    </lineage>
</organism>
<dbReference type="PANTHER" id="PTHR30437">
    <property type="entry name" value="TRANSCRIPTION ELONGATION FACTOR GREA"/>
    <property type="match status" value="1"/>
</dbReference>
<evidence type="ECO:0000313" key="9">
    <source>
        <dbReference type="EMBL" id="KZD72029.1"/>
    </source>
</evidence>
<dbReference type="RefSeq" id="WP_063259717.1">
    <property type="nucleotide sequence ID" value="NZ_LJKE01000015.1"/>
</dbReference>
<feature type="domain" description="Transcription elongation factor GreA/GreB N-terminal" evidence="8">
    <location>
        <begin position="5"/>
        <end position="74"/>
    </location>
</feature>
<dbReference type="PATRIC" id="fig|1396.535.peg.4243"/>
<evidence type="ECO:0000259" key="8">
    <source>
        <dbReference type="Pfam" id="PF03449"/>
    </source>
</evidence>
<accession>A0A162PHL5</accession>
<dbReference type="GO" id="GO:0003677">
    <property type="term" value="F:DNA binding"/>
    <property type="evidence" value="ECO:0007669"/>
    <property type="project" value="UniProtKB-KW"/>
</dbReference>
<dbReference type="InterPro" id="IPR022691">
    <property type="entry name" value="Tscrpt_elong_fac_GreA/B_N"/>
</dbReference>
<evidence type="ECO:0000256" key="2">
    <source>
        <dbReference type="ARBA" id="ARBA00013729"/>
    </source>
</evidence>
<keyword evidence="5" id="KW-0804">Transcription</keyword>
<dbReference type="PANTHER" id="PTHR30437:SF4">
    <property type="entry name" value="TRANSCRIPTION ELONGATION FACTOR GREA"/>
    <property type="match status" value="1"/>
</dbReference>
<dbReference type="FunFam" id="1.10.287.180:FF:000001">
    <property type="entry name" value="Transcription elongation factor GreA"/>
    <property type="match status" value="1"/>
</dbReference>
<dbReference type="Pfam" id="PF01272">
    <property type="entry name" value="GreA_GreB"/>
    <property type="match status" value="1"/>
</dbReference>
<comment type="caution">
    <text evidence="9">The sequence shown here is derived from an EMBL/GenBank/DDBJ whole genome shotgun (WGS) entry which is preliminary data.</text>
</comment>
<keyword evidence="9" id="KW-0648">Protein biosynthesis</keyword>
<evidence type="ECO:0000313" key="10">
    <source>
        <dbReference type="Proteomes" id="UP000076482"/>
    </source>
</evidence>
<keyword evidence="9" id="KW-0251">Elongation factor</keyword>
<dbReference type="EMBL" id="LJKE01000015">
    <property type="protein sequence ID" value="KZD72029.1"/>
    <property type="molecule type" value="Genomic_DNA"/>
</dbReference>